<name>A0A1B1UJR0_9BRAD</name>
<dbReference type="STRING" id="1274631.LMTR13_25405"/>
<gene>
    <name evidence="4" type="ORF">LMTR13_25405</name>
</gene>
<dbReference type="InterPro" id="IPR013328">
    <property type="entry name" value="6PGD_dom2"/>
</dbReference>
<evidence type="ECO:0000259" key="3">
    <source>
        <dbReference type="Pfam" id="PF02737"/>
    </source>
</evidence>
<dbReference type="Gene3D" id="1.10.1040.10">
    <property type="entry name" value="N-(1-d-carboxylethyl)-l-norvaline Dehydrogenase, domain 2"/>
    <property type="match status" value="1"/>
</dbReference>
<dbReference type="RefSeq" id="WP_065730190.1">
    <property type="nucleotide sequence ID" value="NZ_CP016428.1"/>
</dbReference>
<dbReference type="InterPro" id="IPR006176">
    <property type="entry name" value="3-OHacyl-CoA_DH_NAD-bd"/>
</dbReference>
<evidence type="ECO:0000313" key="4">
    <source>
        <dbReference type="EMBL" id="ANW02996.1"/>
    </source>
</evidence>
<reference evidence="4 5" key="1">
    <citation type="submission" date="2016-07" db="EMBL/GenBank/DDBJ databases">
        <title>Complete genome sequence of Bradyrhizobium icense LMTR 13T, a potential inoculant strain isolated from lima bean (Phaseolus lunatus) in Peru.</title>
        <authorList>
            <person name="Ormeno-Orrillo E."/>
            <person name="Duran D."/>
            <person name="Rogel M.A."/>
            <person name="Rey L."/>
            <person name="Imperial J."/>
            <person name="Ruiz-Argueso T."/>
            <person name="Martinez-Romero E."/>
        </authorList>
    </citation>
    <scope>NUCLEOTIDE SEQUENCE [LARGE SCALE GENOMIC DNA]</scope>
    <source>
        <strain evidence="4 5">LMTR 13</strain>
    </source>
</reference>
<sequence>MSKTSKLISEISRLASDRRPRAVGLLGGGVIGGGWAARFLLNGVDVRLYGPSDRAVERVQNMLANARRAYQRLTTLPLPAEGALTVVDSVAEAVLGAELVQESAPERLELKQQLLALASRAAAPETLICSSTSGFRPSLLQAEMDHAERLLVAHPFDPVHLLPLVELCAGQRTAPETLGRAAEIYRSVGMHPLVVRKEVDGFIANRLQEAMWREALWLVHDDVATVKEVDDAIRYSFGLRRAIIGPFRMSGDATGMRHFMDKWGPALKWPRTKLTDVPELTGAFLDKLAGQSDAQTKSDNLTIPEIQQKRDDCLLAVLQALRAKGYGAGETLLSWEKGLRDRDPQLIDLDSQLTSGSGPLRMATRQIPSDWLDHDGHLNEIRCFQLFGSAAGTLLHYIGLDGEYLSNSGNYRSVETHLSHLRALYAGDRIRVLTQVLGADDKRLHLFHMMMREDDDGPAVTGEQMLVHVEAGNGRSGPVQGKLRERVLELGRLHAELPRPGRAGASIGLR</sequence>
<dbReference type="CDD" id="cd00586">
    <property type="entry name" value="4HBT"/>
    <property type="match status" value="1"/>
</dbReference>
<dbReference type="InterPro" id="IPR008927">
    <property type="entry name" value="6-PGluconate_DH-like_C_sf"/>
</dbReference>
<feature type="domain" description="3-hydroxyacyl-CoA dehydrogenase NAD binding" evidence="3">
    <location>
        <begin position="23"/>
        <end position="198"/>
    </location>
</feature>
<dbReference type="SUPFAM" id="SSF51735">
    <property type="entry name" value="NAD(P)-binding Rossmann-fold domains"/>
    <property type="match status" value="1"/>
</dbReference>
<organism evidence="4 5">
    <name type="scientific">Bradyrhizobium icense</name>
    <dbReference type="NCBI Taxonomy" id="1274631"/>
    <lineage>
        <taxon>Bacteria</taxon>
        <taxon>Pseudomonadati</taxon>
        <taxon>Pseudomonadota</taxon>
        <taxon>Alphaproteobacteria</taxon>
        <taxon>Hyphomicrobiales</taxon>
        <taxon>Nitrobacteraceae</taxon>
        <taxon>Bradyrhizobium</taxon>
    </lineage>
</organism>
<dbReference type="Gene3D" id="3.10.129.10">
    <property type="entry name" value="Hotdog Thioesterase"/>
    <property type="match status" value="1"/>
</dbReference>
<dbReference type="GO" id="GO:0016616">
    <property type="term" value="F:oxidoreductase activity, acting on the CH-OH group of donors, NAD or NADP as acceptor"/>
    <property type="evidence" value="ECO:0007669"/>
    <property type="project" value="InterPro"/>
</dbReference>
<dbReference type="Pfam" id="PF02737">
    <property type="entry name" value="3HCDH_N"/>
    <property type="match status" value="1"/>
</dbReference>
<protein>
    <submittedName>
        <fullName evidence="4">Carnitine 3-dehydrogenase</fullName>
    </submittedName>
</protein>
<keyword evidence="5" id="KW-1185">Reference proteome</keyword>
<dbReference type="Gene3D" id="3.40.50.720">
    <property type="entry name" value="NAD(P)-binding Rossmann-like Domain"/>
    <property type="match status" value="1"/>
</dbReference>
<dbReference type="SUPFAM" id="SSF54637">
    <property type="entry name" value="Thioesterase/thiol ester dehydrase-isomerase"/>
    <property type="match status" value="1"/>
</dbReference>
<dbReference type="InterPro" id="IPR029069">
    <property type="entry name" value="HotDog_dom_sf"/>
</dbReference>
<dbReference type="PANTHER" id="PTHR48075:SF5">
    <property type="entry name" value="3-HYDROXYBUTYRYL-COA DEHYDROGENASE"/>
    <property type="match status" value="1"/>
</dbReference>
<dbReference type="GO" id="GO:0006631">
    <property type="term" value="P:fatty acid metabolic process"/>
    <property type="evidence" value="ECO:0007669"/>
    <property type="project" value="InterPro"/>
</dbReference>
<dbReference type="SUPFAM" id="SSF48179">
    <property type="entry name" value="6-phosphogluconate dehydrogenase C-terminal domain-like"/>
    <property type="match status" value="1"/>
</dbReference>
<evidence type="ECO:0000259" key="2">
    <source>
        <dbReference type="Pfam" id="PF00725"/>
    </source>
</evidence>
<dbReference type="Proteomes" id="UP000092839">
    <property type="component" value="Chromosome"/>
</dbReference>
<dbReference type="GO" id="GO:0070403">
    <property type="term" value="F:NAD+ binding"/>
    <property type="evidence" value="ECO:0007669"/>
    <property type="project" value="InterPro"/>
</dbReference>
<keyword evidence="1" id="KW-0560">Oxidoreductase</keyword>
<dbReference type="KEGG" id="bic:LMTR13_25405"/>
<dbReference type="InterPro" id="IPR006108">
    <property type="entry name" value="3HC_DH_C"/>
</dbReference>
<dbReference type="Pfam" id="PF13279">
    <property type="entry name" value="4HBT_2"/>
    <property type="match status" value="1"/>
</dbReference>
<evidence type="ECO:0000313" key="5">
    <source>
        <dbReference type="Proteomes" id="UP000092839"/>
    </source>
</evidence>
<evidence type="ECO:0000256" key="1">
    <source>
        <dbReference type="ARBA" id="ARBA00023002"/>
    </source>
</evidence>
<dbReference type="InterPro" id="IPR036291">
    <property type="entry name" value="NAD(P)-bd_dom_sf"/>
</dbReference>
<accession>A0A1B1UJR0</accession>
<dbReference type="OrthoDB" id="9803287at2"/>
<dbReference type="AlphaFoldDB" id="A0A1B1UJR0"/>
<dbReference type="PANTHER" id="PTHR48075">
    <property type="entry name" value="3-HYDROXYACYL-COA DEHYDROGENASE FAMILY PROTEIN"/>
    <property type="match status" value="1"/>
</dbReference>
<feature type="domain" description="3-hydroxyacyl-CoA dehydrogenase C-terminal" evidence="2">
    <location>
        <begin position="201"/>
        <end position="271"/>
    </location>
</feature>
<dbReference type="Pfam" id="PF00725">
    <property type="entry name" value="3HCDH"/>
    <property type="match status" value="1"/>
</dbReference>
<proteinExistence type="predicted"/>
<dbReference type="EMBL" id="CP016428">
    <property type="protein sequence ID" value="ANW02996.1"/>
    <property type="molecule type" value="Genomic_DNA"/>
</dbReference>